<dbReference type="AlphaFoldDB" id="A0AAP0EWB5"/>
<keyword evidence="2" id="KW-1185">Reference proteome</keyword>
<accession>A0AAP0EWB5</accession>
<comment type="caution">
    <text evidence="1">The sequence shown here is derived from an EMBL/GenBank/DDBJ whole genome shotgun (WGS) entry which is preliminary data.</text>
</comment>
<protein>
    <submittedName>
        <fullName evidence="1">Uncharacterized protein</fullName>
    </submittedName>
</protein>
<gene>
    <name evidence="1" type="ORF">Syun_026412</name>
</gene>
<proteinExistence type="predicted"/>
<dbReference type="EMBL" id="JBBNAF010000011">
    <property type="protein sequence ID" value="KAK9099367.1"/>
    <property type="molecule type" value="Genomic_DNA"/>
</dbReference>
<evidence type="ECO:0000313" key="2">
    <source>
        <dbReference type="Proteomes" id="UP001420932"/>
    </source>
</evidence>
<name>A0AAP0EWB5_9MAGN</name>
<sequence>MAFASKYQAEMIGKSIQTSLSNDLNNGTKVGNSPSNGRIQNGTLMRVFKILQEFLFTARDNKTVP</sequence>
<reference evidence="1 2" key="1">
    <citation type="submission" date="2024-01" db="EMBL/GenBank/DDBJ databases">
        <title>Genome assemblies of Stephania.</title>
        <authorList>
            <person name="Yang L."/>
        </authorList>
    </citation>
    <scope>NUCLEOTIDE SEQUENCE [LARGE SCALE GENOMIC DNA]</scope>
    <source>
        <strain evidence="1">YNDBR</strain>
        <tissue evidence="1">Leaf</tissue>
    </source>
</reference>
<evidence type="ECO:0000313" key="1">
    <source>
        <dbReference type="EMBL" id="KAK9099367.1"/>
    </source>
</evidence>
<organism evidence="1 2">
    <name type="scientific">Stephania yunnanensis</name>
    <dbReference type="NCBI Taxonomy" id="152371"/>
    <lineage>
        <taxon>Eukaryota</taxon>
        <taxon>Viridiplantae</taxon>
        <taxon>Streptophyta</taxon>
        <taxon>Embryophyta</taxon>
        <taxon>Tracheophyta</taxon>
        <taxon>Spermatophyta</taxon>
        <taxon>Magnoliopsida</taxon>
        <taxon>Ranunculales</taxon>
        <taxon>Menispermaceae</taxon>
        <taxon>Menispermoideae</taxon>
        <taxon>Cissampelideae</taxon>
        <taxon>Stephania</taxon>
    </lineage>
</organism>
<dbReference type="Proteomes" id="UP001420932">
    <property type="component" value="Unassembled WGS sequence"/>
</dbReference>